<feature type="region of interest" description="Disordered" evidence="1">
    <location>
        <begin position="82"/>
        <end position="122"/>
    </location>
</feature>
<keyword evidence="2" id="KW-1133">Transmembrane helix</keyword>
<proteinExistence type="predicted"/>
<evidence type="ECO:0000256" key="1">
    <source>
        <dbReference type="SAM" id="MobiDB-lite"/>
    </source>
</evidence>
<sequence>MNAASLISTSVARVIMTGVLSAVLFNKTVVRYTRHALKEAEQASPQLAVVTLCISTLALLHASDRIACDVLGLAETCTPTTTSEEYSLATARDDPRSPAFSHDDTDDFKTPLSSPSISSPGNSLDSIVTLTSSSTVSKLGNVFRDSMTPSPPAVVTSDSGDDVVLRKWTMETAPEFSTPTTRTPENILNSIIKRMRYLSLSDSRSFPSTPTRA</sequence>
<organism evidence="3 4">
    <name type="scientific">Suillus plorans</name>
    <dbReference type="NCBI Taxonomy" id="116603"/>
    <lineage>
        <taxon>Eukaryota</taxon>
        <taxon>Fungi</taxon>
        <taxon>Dikarya</taxon>
        <taxon>Basidiomycota</taxon>
        <taxon>Agaricomycotina</taxon>
        <taxon>Agaricomycetes</taxon>
        <taxon>Agaricomycetidae</taxon>
        <taxon>Boletales</taxon>
        <taxon>Suillineae</taxon>
        <taxon>Suillaceae</taxon>
        <taxon>Suillus</taxon>
    </lineage>
</organism>
<gene>
    <name evidence="3" type="ORF">HD556DRAFT_1314205</name>
</gene>
<dbReference type="GeneID" id="64594658"/>
<keyword evidence="2" id="KW-0812">Transmembrane</keyword>
<keyword evidence="2" id="KW-0472">Membrane</keyword>
<dbReference type="RefSeq" id="XP_041152983.1">
    <property type="nucleotide sequence ID" value="XM_041300894.1"/>
</dbReference>
<feature type="transmembrane region" description="Helical" evidence="2">
    <location>
        <begin position="6"/>
        <end position="25"/>
    </location>
</feature>
<comment type="caution">
    <text evidence="3">The sequence shown here is derived from an EMBL/GenBank/DDBJ whole genome shotgun (WGS) entry which is preliminary data.</text>
</comment>
<evidence type="ECO:0000313" key="4">
    <source>
        <dbReference type="Proteomes" id="UP000719766"/>
    </source>
</evidence>
<keyword evidence="4" id="KW-1185">Reference proteome</keyword>
<name>A0A9P7AAH8_9AGAM</name>
<dbReference type="AlphaFoldDB" id="A0A9P7AAH8"/>
<dbReference type="Proteomes" id="UP000719766">
    <property type="component" value="Unassembled WGS sequence"/>
</dbReference>
<evidence type="ECO:0000313" key="3">
    <source>
        <dbReference type="EMBL" id="KAG1785500.1"/>
    </source>
</evidence>
<feature type="compositionally biased region" description="Low complexity" evidence="1">
    <location>
        <begin position="111"/>
        <end position="122"/>
    </location>
</feature>
<protein>
    <submittedName>
        <fullName evidence="3">Uncharacterized protein</fullName>
    </submittedName>
</protein>
<dbReference type="OrthoDB" id="2682738at2759"/>
<reference evidence="3" key="1">
    <citation type="journal article" date="2020" name="New Phytol.">
        <title>Comparative genomics reveals dynamic genome evolution in host specialist ectomycorrhizal fungi.</title>
        <authorList>
            <person name="Lofgren L.A."/>
            <person name="Nguyen N.H."/>
            <person name="Vilgalys R."/>
            <person name="Ruytinx J."/>
            <person name="Liao H.L."/>
            <person name="Branco S."/>
            <person name="Kuo A."/>
            <person name="LaButti K."/>
            <person name="Lipzen A."/>
            <person name="Andreopoulos W."/>
            <person name="Pangilinan J."/>
            <person name="Riley R."/>
            <person name="Hundley H."/>
            <person name="Na H."/>
            <person name="Barry K."/>
            <person name="Grigoriev I.V."/>
            <person name="Stajich J.E."/>
            <person name="Kennedy P.G."/>
        </authorList>
    </citation>
    <scope>NUCLEOTIDE SEQUENCE</scope>
    <source>
        <strain evidence="3">S12</strain>
    </source>
</reference>
<feature type="compositionally biased region" description="Basic and acidic residues" evidence="1">
    <location>
        <begin position="91"/>
        <end position="109"/>
    </location>
</feature>
<accession>A0A9P7AAH8</accession>
<evidence type="ECO:0000256" key="2">
    <source>
        <dbReference type="SAM" id="Phobius"/>
    </source>
</evidence>
<dbReference type="EMBL" id="JABBWE010000109">
    <property type="protein sequence ID" value="KAG1785500.1"/>
    <property type="molecule type" value="Genomic_DNA"/>
</dbReference>